<dbReference type="OrthoDB" id="5319830at2759"/>
<dbReference type="Pfam" id="PF10156">
    <property type="entry name" value="Med17"/>
    <property type="match status" value="1"/>
</dbReference>
<dbReference type="GO" id="GO:0003712">
    <property type="term" value="F:transcription coregulator activity"/>
    <property type="evidence" value="ECO:0007669"/>
    <property type="project" value="InterPro"/>
</dbReference>
<evidence type="ECO:0000313" key="10">
    <source>
        <dbReference type="EMBL" id="GFF21379.1"/>
    </source>
</evidence>
<proteinExistence type="inferred from homology"/>
<dbReference type="GO" id="GO:0006357">
    <property type="term" value="P:regulation of transcription by RNA polymerase II"/>
    <property type="evidence" value="ECO:0007669"/>
    <property type="project" value="InterPro"/>
</dbReference>
<feature type="region of interest" description="Disordered" evidence="9">
    <location>
        <begin position="608"/>
        <end position="629"/>
    </location>
</feature>
<evidence type="ECO:0000313" key="11">
    <source>
        <dbReference type="Proteomes" id="UP000452235"/>
    </source>
</evidence>
<dbReference type="Gene3D" id="6.10.250.2620">
    <property type="match status" value="1"/>
</dbReference>
<dbReference type="VEuPathDB" id="FungiDB:ATEG_07333"/>
<reference evidence="10 11" key="1">
    <citation type="submission" date="2020-01" db="EMBL/GenBank/DDBJ databases">
        <title>Aspergillus terreus IFO 6365 whole genome shotgun sequence.</title>
        <authorList>
            <person name="Kanamasa S."/>
            <person name="Takahashi H."/>
        </authorList>
    </citation>
    <scope>NUCLEOTIDE SEQUENCE [LARGE SCALE GENOMIC DNA]</scope>
    <source>
        <strain evidence="10 11">IFO 6365</strain>
    </source>
</reference>
<dbReference type="PANTHER" id="PTHR13114">
    <property type="entry name" value="MEDIATOR OF RNA POLYMERASE II TRANSCRIPTION SUBUNIT 17"/>
    <property type="match status" value="1"/>
</dbReference>
<feature type="region of interest" description="Disordered" evidence="9">
    <location>
        <begin position="50"/>
        <end position="73"/>
    </location>
</feature>
<sequence length="644" mass="72263">MPDSLSLPLRPLIDKREHQDSLPVEIAQINAQWGAFRDVSEDSLRAQIEADKQKDPWAEDEESDGQSAADVDTSERLEQLYKRRAEITNFALQAHMEAMFALDFVSLLLSKHAPRQAETSMSAILKQVAPLGSLNAEIVNPPPKPESTAKDIKTVSRGWRLQNFDAAANRLLDAATRLESEVASETRYWEEVLAVKNKGWKVCRLPRERQALGVQYGFMEATPIFRDRGLAALRRADDGRLFLDKGLAPQRTRMLRVRVKHCGEISGCSKVQPSVTEDVESIENRILQARDTLYEEELFHEVFREARMLGSQGVMTRQNLVQIPVSEEQDILLDLVDDQDLLSDETPMSHEHDTLANAISHSIHILLAYAHRQNLRRRTQPPPPLSTKRRHTPEYLLLRPVMAYLQHSSHVRWVESFLNSIHRVLQSAGLQCEFKATPFSSIRLPTKHTIPTVEALIQTFLAPLESTFSCKLPSSHGSFRVRVRTNAVVPPFGTHFDISVDMPEYPDIQPPSRIGLQEEVATALTHLTMLDILTAIRQDQKSAVEAPSEDNKPTEQCLTWSAVYPHHGELVALSPTGPNKKIKVELSAQGLSVQSYTMRGEFTESIDAKASRAQSWKPDSTTPGSPGLMEFVRAVAKSSTDSGH</sequence>
<feature type="compositionally biased region" description="Polar residues" evidence="9">
    <location>
        <begin position="612"/>
        <end position="624"/>
    </location>
</feature>
<protein>
    <recommendedName>
        <fullName evidence="3 8">Mediator of RNA polymerase II transcription subunit 17</fullName>
    </recommendedName>
    <alternativeName>
        <fullName evidence="7 8">Mediator complex subunit 17</fullName>
    </alternativeName>
</protein>
<dbReference type="InterPro" id="IPR019313">
    <property type="entry name" value="Mediator_Med17"/>
</dbReference>
<dbReference type="Proteomes" id="UP000452235">
    <property type="component" value="Unassembled WGS sequence"/>
</dbReference>
<dbReference type="GO" id="GO:0070847">
    <property type="term" value="C:core mediator complex"/>
    <property type="evidence" value="ECO:0007669"/>
    <property type="project" value="TreeGrafter"/>
</dbReference>
<name>A0A5M3Z3N8_ASPTE</name>
<evidence type="ECO:0000256" key="2">
    <source>
        <dbReference type="ARBA" id="ARBA00005635"/>
    </source>
</evidence>
<accession>A0A5M3Z3N8</accession>
<dbReference type="AlphaFoldDB" id="A0A5M3Z3N8"/>
<evidence type="ECO:0000256" key="7">
    <source>
        <dbReference type="ARBA" id="ARBA00032014"/>
    </source>
</evidence>
<dbReference type="PANTHER" id="PTHR13114:SF7">
    <property type="entry name" value="MEDIATOR OF RNA POLYMERASE II TRANSCRIPTION SUBUNIT 17"/>
    <property type="match status" value="1"/>
</dbReference>
<keyword evidence="8" id="KW-0010">Activator</keyword>
<comment type="similarity">
    <text evidence="2 8">Belongs to the Mediator complex subunit 17 family.</text>
</comment>
<evidence type="ECO:0000256" key="6">
    <source>
        <dbReference type="ARBA" id="ARBA00023242"/>
    </source>
</evidence>
<evidence type="ECO:0000256" key="3">
    <source>
        <dbReference type="ARBA" id="ARBA00019610"/>
    </source>
</evidence>
<evidence type="ECO:0000256" key="5">
    <source>
        <dbReference type="ARBA" id="ARBA00023163"/>
    </source>
</evidence>
<comment type="caution">
    <text evidence="10">The sequence shown here is derived from an EMBL/GenBank/DDBJ whole genome shotgun (WGS) entry which is preliminary data.</text>
</comment>
<evidence type="ECO:0000256" key="4">
    <source>
        <dbReference type="ARBA" id="ARBA00023015"/>
    </source>
</evidence>
<comment type="subcellular location">
    <subcellularLocation>
        <location evidence="1 8">Nucleus</location>
    </subcellularLocation>
</comment>
<evidence type="ECO:0000256" key="9">
    <source>
        <dbReference type="SAM" id="MobiDB-lite"/>
    </source>
</evidence>
<keyword evidence="11" id="KW-1185">Reference proteome</keyword>
<keyword evidence="6 8" id="KW-0539">Nucleus</keyword>
<evidence type="ECO:0000256" key="1">
    <source>
        <dbReference type="ARBA" id="ARBA00004123"/>
    </source>
</evidence>
<keyword evidence="4 8" id="KW-0805">Transcription regulation</keyword>
<organism evidence="10 11">
    <name type="scientific">Aspergillus terreus</name>
    <dbReference type="NCBI Taxonomy" id="33178"/>
    <lineage>
        <taxon>Eukaryota</taxon>
        <taxon>Fungi</taxon>
        <taxon>Dikarya</taxon>
        <taxon>Ascomycota</taxon>
        <taxon>Pezizomycotina</taxon>
        <taxon>Eurotiomycetes</taxon>
        <taxon>Eurotiomycetidae</taxon>
        <taxon>Eurotiales</taxon>
        <taxon>Aspergillaceae</taxon>
        <taxon>Aspergillus</taxon>
        <taxon>Aspergillus subgen. Circumdati</taxon>
    </lineage>
</organism>
<comment type="function">
    <text evidence="8">Component of the Mediator complex, a coactivator involved in the regulated transcription of nearly all RNA polymerase II-dependent genes. Mediator functions as a bridge to convey information from gene-specific regulatory proteins to the basal RNA polymerase II transcription machinery. Mediator is recruited to promoters by direct interactions with regulatory proteins and serves as a scaffold for the assembly of a functional preinitiation complex with RNA polymerase II and the general transcription factors.</text>
</comment>
<dbReference type="GO" id="GO:0016592">
    <property type="term" value="C:mediator complex"/>
    <property type="evidence" value="ECO:0007669"/>
    <property type="project" value="InterPro"/>
</dbReference>
<evidence type="ECO:0000256" key="8">
    <source>
        <dbReference type="RuleBase" id="RU364140"/>
    </source>
</evidence>
<keyword evidence="5 8" id="KW-0804">Transcription</keyword>
<dbReference type="EMBL" id="BLJY01000014">
    <property type="protein sequence ID" value="GFF21379.1"/>
    <property type="molecule type" value="Genomic_DNA"/>
</dbReference>
<gene>
    <name evidence="8" type="primary">MED17</name>
    <name evidence="10" type="ORF">ATEIFO6365_0014031100</name>
</gene>
<comment type="subunit">
    <text evidence="8">Component of the Mediator complex.</text>
</comment>